<proteinExistence type="predicted"/>
<evidence type="ECO:0000256" key="1">
    <source>
        <dbReference type="SAM" id="SignalP"/>
    </source>
</evidence>
<gene>
    <name evidence="2" type="ORF">ADIWIN_2780</name>
</gene>
<evidence type="ECO:0008006" key="4">
    <source>
        <dbReference type="Google" id="ProtNLM"/>
    </source>
</evidence>
<keyword evidence="1" id="KW-0732">Signal</keyword>
<dbReference type="eggNOG" id="COG3735">
    <property type="taxonomic scope" value="Bacteria"/>
</dbReference>
<feature type="chain" id="PRO_5004558477" description="TraB/GumN family protein" evidence="1">
    <location>
        <begin position="19"/>
        <end position="162"/>
    </location>
</feature>
<dbReference type="AlphaFoldDB" id="S7VPV8"/>
<keyword evidence="3" id="KW-1185">Reference proteome</keyword>
<accession>S7VPV8</accession>
<name>S7VPV8_9FLAO</name>
<dbReference type="PATRIC" id="fig|641526.4.peg.2760"/>
<evidence type="ECO:0000313" key="3">
    <source>
        <dbReference type="Proteomes" id="UP000014962"/>
    </source>
</evidence>
<dbReference type="Pfam" id="PF01963">
    <property type="entry name" value="TraB_PrgY_gumN"/>
    <property type="match status" value="1"/>
</dbReference>
<feature type="signal peptide" evidence="1">
    <location>
        <begin position="1"/>
        <end position="18"/>
    </location>
</feature>
<comment type="caution">
    <text evidence="2">The sequence shown here is derived from an EMBL/GenBank/DDBJ whole genome shotgun (WGS) entry which is preliminary data.</text>
</comment>
<dbReference type="Proteomes" id="UP000014962">
    <property type="component" value="Unassembled WGS sequence"/>
</dbReference>
<dbReference type="STRING" id="641526.ADIWIN_2780"/>
<evidence type="ECO:0000313" key="2">
    <source>
        <dbReference type="EMBL" id="EPR72280.1"/>
    </source>
</evidence>
<sequence length="162" mass="18873">MKKTLSLLLFLFTIVAFSQQQYQSLLWKITGNGLKKPSYLYGTMHVSKKVAFRLDDVFYKALDQSDCIALESDPTTWPGFNYEMMLGQMAAYTNYNDNFYTNLFKLTHPEEMAIRGSVRMDNNAVNAYLYRKSSSSDNFEEETYLDMFIFQAGKKTIKKYMP</sequence>
<protein>
    <recommendedName>
        <fullName evidence="4">TraB/GumN family protein</fullName>
    </recommendedName>
</protein>
<organism evidence="2 3">
    <name type="scientific">Winogradskyella psychrotolerans RS-3</name>
    <dbReference type="NCBI Taxonomy" id="641526"/>
    <lineage>
        <taxon>Bacteria</taxon>
        <taxon>Pseudomonadati</taxon>
        <taxon>Bacteroidota</taxon>
        <taxon>Flavobacteriia</taxon>
        <taxon>Flavobacteriales</taxon>
        <taxon>Flavobacteriaceae</taxon>
        <taxon>Winogradskyella</taxon>
    </lineage>
</organism>
<dbReference type="EMBL" id="ATMR01000126">
    <property type="protein sequence ID" value="EPR72280.1"/>
    <property type="molecule type" value="Genomic_DNA"/>
</dbReference>
<dbReference type="RefSeq" id="WP_020895116.1">
    <property type="nucleotide sequence ID" value="NZ_ATMR01000126.1"/>
</dbReference>
<reference evidence="2 3" key="1">
    <citation type="journal article" date="2013" name="Genome Announc.">
        <title>Draft Genome Sequence of Winogradskyella psychrotolerans RS-3T, Isolated from the Marine Transect of Kongsfjorden, Ny-Alesund, Svalbard, Arctic Ocean.</title>
        <authorList>
            <person name="Kumar Pinnaka A."/>
            <person name="Ara S."/>
            <person name="Singh A."/>
            <person name="Shivaji S."/>
        </authorList>
    </citation>
    <scope>NUCLEOTIDE SEQUENCE [LARGE SCALE GENOMIC DNA]</scope>
    <source>
        <strain evidence="2 3">RS-3</strain>
    </source>
</reference>
<dbReference type="InterPro" id="IPR002816">
    <property type="entry name" value="TraB/PrgY/GumN_fam"/>
</dbReference>